<dbReference type="Proteomes" id="UP000215224">
    <property type="component" value="Chromosome"/>
</dbReference>
<dbReference type="AlphaFoldDB" id="A0A223KKB3"/>
<evidence type="ECO:0000256" key="5">
    <source>
        <dbReference type="SAM" id="Phobius"/>
    </source>
</evidence>
<dbReference type="GO" id="GO:0016020">
    <property type="term" value="C:membrane"/>
    <property type="evidence" value="ECO:0007669"/>
    <property type="project" value="UniProtKB-SubCell"/>
</dbReference>
<gene>
    <name evidence="6" type="ORF">BC6307_00895</name>
</gene>
<name>A0A223KKB3_9BACI</name>
<accession>A0A223KKB3</accession>
<keyword evidence="4 5" id="KW-0472">Membrane</keyword>
<feature type="transmembrane region" description="Helical" evidence="5">
    <location>
        <begin position="95"/>
        <end position="116"/>
    </location>
</feature>
<evidence type="ECO:0000256" key="4">
    <source>
        <dbReference type="ARBA" id="ARBA00023136"/>
    </source>
</evidence>
<evidence type="ECO:0000256" key="2">
    <source>
        <dbReference type="ARBA" id="ARBA00022692"/>
    </source>
</evidence>
<protein>
    <recommendedName>
        <fullName evidence="8">DoxX family protein</fullName>
    </recommendedName>
</protein>
<sequence>MRRSISNYDLIRYVVAFVFIVSGLMKLTQPNMLTTFSEIGIPFPYYMMYVLALLEVILGLLISINKWVRNATLPLIIIMITALAFTKLPVISNGIIPFLFQSRLDLTILILLFVLYRSSNKISF</sequence>
<dbReference type="InterPro" id="IPR032808">
    <property type="entry name" value="DoxX"/>
</dbReference>
<keyword evidence="2 5" id="KW-0812">Transmembrane</keyword>
<dbReference type="Pfam" id="PF07681">
    <property type="entry name" value="DoxX"/>
    <property type="match status" value="1"/>
</dbReference>
<keyword evidence="7" id="KW-1185">Reference proteome</keyword>
<dbReference type="EMBL" id="CP018866">
    <property type="protein sequence ID" value="AST89935.1"/>
    <property type="molecule type" value="Genomic_DNA"/>
</dbReference>
<feature type="transmembrane region" description="Helical" evidence="5">
    <location>
        <begin position="7"/>
        <end position="25"/>
    </location>
</feature>
<feature type="transmembrane region" description="Helical" evidence="5">
    <location>
        <begin position="45"/>
        <end position="64"/>
    </location>
</feature>
<organism evidence="6 7">
    <name type="scientific">Sutcliffiella cohnii</name>
    <dbReference type="NCBI Taxonomy" id="33932"/>
    <lineage>
        <taxon>Bacteria</taxon>
        <taxon>Bacillati</taxon>
        <taxon>Bacillota</taxon>
        <taxon>Bacilli</taxon>
        <taxon>Bacillales</taxon>
        <taxon>Bacillaceae</taxon>
        <taxon>Sutcliffiella</taxon>
    </lineage>
</organism>
<proteinExistence type="predicted"/>
<comment type="subcellular location">
    <subcellularLocation>
        <location evidence="1">Membrane</location>
        <topology evidence="1">Multi-pass membrane protein</topology>
    </subcellularLocation>
</comment>
<reference evidence="6 7" key="1">
    <citation type="submission" date="2016-12" db="EMBL/GenBank/DDBJ databases">
        <title>The whole genome sequencing and assembly of Bacillus cohnii DSM 6307T strain.</title>
        <authorList>
            <person name="Lee Y.-J."/>
            <person name="Yi H."/>
            <person name="Bahn Y.-S."/>
            <person name="Kim J.F."/>
            <person name="Lee D.-W."/>
        </authorList>
    </citation>
    <scope>NUCLEOTIDE SEQUENCE [LARGE SCALE GENOMIC DNA]</scope>
    <source>
        <strain evidence="6 7">DSM 6307</strain>
    </source>
</reference>
<evidence type="ECO:0000313" key="7">
    <source>
        <dbReference type="Proteomes" id="UP000215224"/>
    </source>
</evidence>
<evidence type="ECO:0000256" key="3">
    <source>
        <dbReference type="ARBA" id="ARBA00022989"/>
    </source>
</evidence>
<dbReference type="STRING" id="1314751.GCA_001591425_03378"/>
<dbReference type="RefSeq" id="WP_066418789.1">
    <property type="nucleotide sequence ID" value="NZ_CP018866.1"/>
</dbReference>
<evidence type="ECO:0008006" key="8">
    <source>
        <dbReference type="Google" id="ProtNLM"/>
    </source>
</evidence>
<dbReference type="KEGG" id="bcoh:BC6307_00895"/>
<keyword evidence="3 5" id="KW-1133">Transmembrane helix</keyword>
<evidence type="ECO:0000313" key="6">
    <source>
        <dbReference type="EMBL" id="AST89935.1"/>
    </source>
</evidence>
<evidence type="ECO:0000256" key="1">
    <source>
        <dbReference type="ARBA" id="ARBA00004141"/>
    </source>
</evidence>
<feature type="transmembrane region" description="Helical" evidence="5">
    <location>
        <begin position="71"/>
        <end position="89"/>
    </location>
</feature>